<keyword evidence="1" id="KW-1133">Transmembrane helix</keyword>
<keyword evidence="3" id="KW-1185">Reference proteome</keyword>
<evidence type="ECO:0000313" key="3">
    <source>
        <dbReference type="Proteomes" id="UP001597119"/>
    </source>
</evidence>
<dbReference type="RefSeq" id="WP_247378598.1">
    <property type="nucleotide sequence ID" value="NZ_JALLGV010000005.1"/>
</dbReference>
<keyword evidence="1" id="KW-0812">Transmembrane</keyword>
<accession>A0ABD6CFB8</accession>
<protein>
    <submittedName>
        <fullName evidence="2">Uncharacterized protein</fullName>
    </submittedName>
</protein>
<sequence>MTDDDRLRMTDEGGTLAIGAGVTVAVLGYAVVALATGIERSASLTTVLRPGALGLLAGALVAGWLDGGSLRRSADTGFRAVFVGTTLAQGALFLRADAPAHFLLLGLMGTAVGYALPGALFGALGSALRRRFDRDPEAKLDV</sequence>
<comment type="caution">
    <text evidence="2">The sequence shown here is derived from an EMBL/GenBank/DDBJ whole genome shotgun (WGS) entry which is preliminary data.</text>
</comment>
<reference evidence="2 3" key="1">
    <citation type="journal article" date="2019" name="Int. J. Syst. Evol. Microbiol.">
        <title>The Global Catalogue of Microorganisms (GCM) 10K type strain sequencing project: providing services to taxonomists for standard genome sequencing and annotation.</title>
        <authorList>
            <consortium name="The Broad Institute Genomics Platform"/>
            <consortium name="The Broad Institute Genome Sequencing Center for Infectious Disease"/>
            <person name="Wu L."/>
            <person name="Ma J."/>
        </authorList>
    </citation>
    <scope>NUCLEOTIDE SEQUENCE [LARGE SCALE GENOMIC DNA]</scope>
    <source>
        <strain evidence="2 3">CGMCC 1.12125</strain>
    </source>
</reference>
<name>A0ABD6CFB8_9EURY</name>
<feature type="transmembrane region" description="Helical" evidence="1">
    <location>
        <begin position="102"/>
        <end position="124"/>
    </location>
</feature>
<dbReference type="AlphaFoldDB" id="A0ABD6CFB8"/>
<dbReference type="EMBL" id="JBHUDJ010000014">
    <property type="protein sequence ID" value="MFD1588945.1"/>
    <property type="molecule type" value="Genomic_DNA"/>
</dbReference>
<feature type="transmembrane region" description="Helical" evidence="1">
    <location>
        <begin position="47"/>
        <end position="65"/>
    </location>
</feature>
<gene>
    <name evidence="2" type="ORF">ACFR9U_18355</name>
</gene>
<dbReference type="Proteomes" id="UP001597119">
    <property type="component" value="Unassembled WGS sequence"/>
</dbReference>
<evidence type="ECO:0000313" key="2">
    <source>
        <dbReference type="EMBL" id="MFD1588945.1"/>
    </source>
</evidence>
<feature type="transmembrane region" description="Helical" evidence="1">
    <location>
        <begin position="77"/>
        <end position="96"/>
    </location>
</feature>
<proteinExistence type="predicted"/>
<organism evidence="2 3">
    <name type="scientific">Halorientalis brevis</name>
    <dbReference type="NCBI Taxonomy" id="1126241"/>
    <lineage>
        <taxon>Archaea</taxon>
        <taxon>Methanobacteriati</taxon>
        <taxon>Methanobacteriota</taxon>
        <taxon>Stenosarchaea group</taxon>
        <taxon>Halobacteria</taxon>
        <taxon>Halobacteriales</taxon>
        <taxon>Haloarculaceae</taxon>
        <taxon>Halorientalis</taxon>
    </lineage>
</organism>
<keyword evidence="1" id="KW-0472">Membrane</keyword>
<evidence type="ECO:0000256" key="1">
    <source>
        <dbReference type="SAM" id="Phobius"/>
    </source>
</evidence>
<feature type="transmembrane region" description="Helical" evidence="1">
    <location>
        <begin position="16"/>
        <end position="35"/>
    </location>
</feature>